<dbReference type="InterPro" id="IPR044878">
    <property type="entry name" value="UbiA_sf"/>
</dbReference>
<protein>
    <submittedName>
        <fullName evidence="8">Uncharacterized protein</fullName>
    </submittedName>
</protein>
<evidence type="ECO:0000256" key="6">
    <source>
        <dbReference type="ARBA" id="ARBA00022989"/>
    </source>
</evidence>
<sequence length="106" mass="12001">MSAYRLNLSPQEPIGIQPALYLVACTIRHNAACIWNDVWDRDFDRQVERTKTRPVASGMISVSSALLFLMFLLGYNAMTTALLGFFTLELIYPCMTKTESICTELM</sequence>
<keyword evidence="4" id="KW-0808">Transferase</keyword>
<evidence type="ECO:0000313" key="9">
    <source>
        <dbReference type="Proteomes" id="UP000814176"/>
    </source>
</evidence>
<comment type="caution">
    <text evidence="8">The sequence shown here is derived from an EMBL/GenBank/DDBJ whole genome shotgun (WGS) entry which is preliminary data.</text>
</comment>
<dbReference type="RefSeq" id="XP_047779041.1">
    <property type="nucleotide sequence ID" value="XM_047919618.1"/>
</dbReference>
<dbReference type="GeneID" id="72000350"/>
<dbReference type="Pfam" id="PF01040">
    <property type="entry name" value="UbiA"/>
    <property type="match status" value="1"/>
</dbReference>
<comment type="subcellular location">
    <subcellularLocation>
        <location evidence="2">Membrane</location>
        <topology evidence="2">Multi-pass membrane protein</topology>
    </subcellularLocation>
</comment>
<keyword evidence="9" id="KW-1185">Reference proteome</keyword>
<dbReference type="EMBL" id="JADCUA010000010">
    <property type="protein sequence ID" value="KAH9836803.1"/>
    <property type="molecule type" value="Genomic_DNA"/>
</dbReference>
<name>A0ABQ8KG97_9APHY</name>
<evidence type="ECO:0000256" key="7">
    <source>
        <dbReference type="ARBA" id="ARBA00023136"/>
    </source>
</evidence>
<dbReference type="Proteomes" id="UP000814176">
    <property type="component" value="Unassembled WGS sequence"/>
</dbReference>
<keyword evidence="7" id="KW-0472">Membrane</keyword>
<dbReference type="InterPro" id="IPR030470">
    <property type="entry name" value="UbiA_prenylTrfase_CS"/>
</dbReference>
<proteinExistence type="inferred from homology"/>
<keyword evidence="6" id="KW-1133">Transmembrane helix</keyword>
<dbReference type="PANTHER" id="PTHR11048">
    <property type="entry name" value="PRENYLTRANSFERASES"/>
    <property type="match status" value="1"/>
</dbReference>
<organism evidence="8 9">
    <name type="scientific">Rhodofomes roseus</name>
    <dbReference type="NCBI Taxonomy" id="34475"/>
    <lineage>
        <taxon>Eukaryota</taxon>
        <taxon>Fungi</taxon>
        <taxon>Dikarya</taxon>
        <taxon>Basidiomycota</taxon>
        <taxon>Agaricomycotina</taxon>
        <taxon>Agaricomycetes</taxon>
        <taxon>Polyporales</taxon>
        <taxon>Rhodofomes</taxon>
    </lineage>
</organism>
<evidence type="ECO:0000256" key="5">
    <source>
        <dbReference type="ARBA" id="ARBA00022692"/>
    </source>
</evidence>
<dbReference type="Gene3D" id="1.10.357.140">
    <property type="entry name" value="UbiA prenyltransferase"/>
    <property type="match status" value="1"/>
</dbReference>
<dbReference type="PANTHER" id="PTHR11048:SF28">
    <property type="entry name" value="4-HYDROXYBENZOATE POLYPRENYLTRANSFERASE, MITOCHONDRIAL"/>
    <property type="match status" value="1"/>
</dbReference>
<dbReference type="InterPro" id="IPR039653">
    <property type="entry name" value="Prenyltransferase"/>
</dbReference>
<evidence type="ECO:0000256" key="1">
    <source>
        <dbReference type="ARBA" id="ARBA00001946"/>
    </source>
</evidence>
<evidence type="ECO:0000256" key="2">
    <source>
        <dbReference type="ARBA" id="ARBA00004141"/>
    </source>
</evidence>
<dbReference type="PROSITE" id="PS00943">
    <property type="entry name" value="UBIA"/>
    <property type="match status" value="1"/>
</dbReference>
<accession>A0ABQ8KG97</accession>
<reference evidence="8 9" key="1">
    <citation type="journal article" date="2021" name="Environ. Microbiol.">
        <title>Gene family expansions and transcriptome signatures uncover fungal adaptations to wood decay.</title>
        <authorList>
            <person name="Hage H."/>
            <person name="Miyauchi S."/>
            <person name="Viragh M."/>
            <person name="Drula E."/>
            <person name="Min B."/>
            <person name="Chaduli D."/>
            <person name="Navarro D."/>
            <person name="Favel A."/>
            <person name="Norest M."/>
            <person name="Lesage-Meessen L."/>
            <person name="Balint B."/>
            <person name="Merenyi Z."/>
            <person name="de Eugenio L."/>
            <person name="Morin E."/>
            <person name="Martinez A.T."/>
            <person name="Baldrian P."/>
            <person name="Stursova M."/>
            <person name="Martinez M.J."/>
            <person name="Novotny C."/>
            <person name="Magnuson J.K."/>
            <person name="Spatafora J.W."/>
            <person name="Maurice S."/>
            <person name="Pangilinan J."/>
            <person name="Andreopoulos W."/>
            <person name="LaButti K."/>
            <person name="Hundley H."/>
            <person name="Na H."/>
            <person name="Kuo A."/>
            <person name="Barry K."/>
            <person name="Lipzen A."/>
            <person name="Henrissat B."/>
            <person name="Riley R."/>
            <person name="Ahrendt S."/>
            <person name="Nagy L.G."/>
            <person name="Grigoriev I.V."/>
            <person name="Martin F."/>
            <person name="Rosso M.N."/>
        </authorList>
    </citation>
    <scope>NUCLEOTIDE SEQUENCE [LARGE SCALE GENOMIC DNA]</scope>
    <source>
        <strain evidence="8 9">CIRM-BRFM 1785</strain>
    </source>
</reference>
<keyword evidence="5" id="KW-0812">Transmembrane</keyword>
<evidence type="ECO:0000256" key="3">
    <source>
        <dbReference type="ARBA" id="ARBA00005985"/>
    </source>
</evidence>
<comment type="similarity">
    <text evidence="3">Belongs to the UbiA prenyltransferase family.</text>
</comment>
<comment type="cofactor">
    <cofactor evidence="1">
        <name>Mg(2+)</name>
        <dbReference type="ChEBI" id="CHEBI:18420"/>
    </cofactor>
</comment>
<evidence type="ECO:0000256" key="4">
    <source>
        <dbReference type="ARBA" id="ARBA00022679"/>
    </source>
</evidence>
<gene>
    <name evidence="8" type="ORF">C8Q71DRAFT_60818</name>
</gene>
<evidence type="ECO:0000313" key="8">
    <source>
        <dbReference type="EMBL" id="KAH9836803.1"/>
    </source>
</evidence>
<dbReference type="InterPro" id="IPR000537">
    <property type="entry name" value="UbiA_prenyltransferase"/>
</dbReference>